<feature type="transmembrane region" description="Helical" evidence="6">
    <location>
        <begin position="121"/>
        <end position="141"/>
    </location>
</feature>
<feature type="region of interest" description="Disordered" evidence="5">
    <location>
        <begin position="822"/>
        <end position="908"/>
    </location>
</feature>
<feature type="compositionally biased region" description="Polar residues" evidence="5">
    <location>
        <begin position="695"/>
        <end position="733"/>
    </location>
</feature>
<feature type="compositionally biased region" description="Polar residues" evidence="5">
    <location>
        <begin position="597"/>
        <end position="607"/>
    </location>
</feature>
<feature type="compositionally biased region" description="Polar residues" evidence="5">
    <location>
        <begin position="1031"/>
        <end position="1063"/>
    </location>
</feature>
<feature type="compositionally biased region" description="Basic and acidic residues" evidence="5">
    <location>
        <begin position="481"/>
        <end position="490"/>
    </location>
</feature>
<keyword evidence="10" id="KW-1185">Reference proteome</keyword>
<keyword evidence="3 6" id="KW-1133">Transmembrane helix</keyword>
<evidence type="ECO:0000313" key="10">
    <source>
        <dbReference type="Proteomes" id="UP001161017"/>
    </source>
</evidence>
<feature type="transmembrane region" description="Helical" evidence="6">
    <location>
        <begin position="148"/>
        <end position="170"/>
    </location>
</feature>
<feature type="region of interest" description="Disordered" evidence="5">
    <location>
        <begin position="1152"/>
        <end position="1178"/>
    </location>
</feature>
<feature type="transmembrane region" description="Helical" evidence="6">
    <location>
        <begin position="230"/>
        <end position="252"/>
    </location>
</feature>
<dbReference type="Proteomes" id="UP001161017">
    <property type="component" value="Unassembled WGS sequence"/>
</dbReference>
<feature type="region of interest" description="Disordered" evidence="5">
    <location>
        <begin position="444"/>
        <end position="735"/>
    </location>
</feature>
<dbReference type="InterPro" id="IPR025256">
    <property type="entry name" value="TM7S3/TM198-like_dom"/>
</dbReference>
<feature type="region of interest" description="Disordered" evidence="5">
    <location>
        <begin position="920"/>
        <end position="1073"/>
    </location>
</feature>
<feature type="compositionally biased region" description="Polar residues" evidence="5">
    <location>
        <begin position="465"/>
        <end position="474"/>
    </location>
</feature>
<feature type="compositionally biased region" description="Low complexity" evidence="5">
    <location>
        <begin position="987"/>
        <end position="1000"/>
    </location>
</feature>
<evidence type="ECO:0000256" key="5">
    <source>
        <dbReference type="SAM" id="MobiDB-lite"/>
    </source>
</evidence>
<evidence type="ECO:0000313" key="9">
    <source>
        <dbReference type="EMBL" id="MDI1491632.1"/>
    </source>
</evidence>
<dbReference type="PANTHER" id="PTHR39469:SF1">
    <property type="entry name" value="DUF4203 DOMAIN-CONTAINING PROTEIN"/>
    <property type="match status" value="1"/>
</dbReference>
<feature type="signal peptide" evidence="7">
    <location>
        <begin position="1"/>
        <end position="24"/>
    </location>
</feature>
<evidence type="ECO:0000256" key="6">
    <source>
        <dbReference type="SAM" id="Phobius"/>
    </source>
</evidence>
<feature type="region of interest" description="Disordered" evidence="5">
    <location>
        <begin position="350"/>
        <end position="372"/>
    </location>
</feature>
<protein>
    <recommendedName>
        <fullName evidence="8">TM7S3/TM198-like domain-containing protein</fullName>
    </recommendedName>
</protein>
<proteinExistence type="predicted"/>
<keyword evidence="2 6" id="KW-0812">Transmembrane</keyword>
<evidence type="ECO:0000256" key="1">
    <source>
        <dbReference type="ARBA" id="ARBA00004141"/>
    </source>
</evidence>
<dbReference type="EMBL" id="JAPUFD010000015">
    <property type="protein sequence ID" value="MDI1491632.1"/>
    <property type="molecule type" value="Genomic_DNA"/>
</dbReference>
<organism evidence="9 10">
    <name type="scientific">Ramalina farinacea</name>
    <dbReference type="NCBI Taxonomy" id="258253"/>
    <lineage>
        <taxon>Eukaryota</taxon>
        <taxon>Fungi</taxon>
        <taxon>Dikarya</taxon>
        <taxon>Ascomycota</taxon>
        <taxon>Pezizomycotina</taxon>
        <taxon>Lecanoromycetes</taxon>
        <taxon>OSLEUM clade</taxon>
        <taxon>Lecanoromycetidae</taxon>
        <taxon>Lecanorales</taxon>
        <taxon>Lecanorineae</taxon>
        <taxon>Ramalinaceae</taxon>
        <taxon>Ramalina</taxon>
    </lineage>
</organism>
<feature type="compositionally biased region" description="Polar residues" evidence="5">
    <location>
        <begin position="1155"/>
        <end position="1169"/>
    </location>
</feature>
<feature type="chain" id="PRO_5041403711" description="TM7S3/TM198-like domain-containing protein" evidence="7">
    <location>
        <begin position="25"/>
        <end position="1178"/>
    </location>
</feature>
<feature type="transmembrane region" description="Helical" evidence="6">
    <location>
        <begin position="208"/>
        <end position="224"/>
    </location>
</feature>
<feature type="compositionally biased region" description="Low complexity" evidence="5">
    <location>
        <begin position="850"/>
        <end position="865"/>
    </location>
</feature>
<keyword evidence="7" id="KW-0732">Signal</keyword>
<dbReference type="AlphaFoldDB" id="A0AA43QSY5"/>
<sequence>MRLSCLLGLCQIFFLASNCVPGQAHRLAIQRRQDEPTTTAPTSSAAASIASSATSKGSSSLAATSASQAAAISSSASAAVSSGIVLGPAATPIANATANATDSGNLTSIPDIRGLPIHPEVTPALAVAGALLILSGAFYTLIGIKTKWLHVSLSTAYLFSLAVTVLIIYVMHPPVSNAIQGAYLVAIVMTGLIFGGIAVVFADVTEGLGCLIGGFTLGMWFLVLKADGLIVSTAGRAIFIGCFTAATFGLYLSHHTRPYGLIGSTSFAGATAIVLGVDMFSRAGLKEFWVYIWNLNRGLFPFQYDGPYPITRGIRVETACIFILFVLGVMSQMKVWQIVRQRREERAAELKRQEQEREKADEDLGRKLEEGNERDRAVWDAAYGDQVKSKESHVDSGVGTETSTRKGSMSIVDVQEVPDEGIELRNMSSSSSQHAREGRILVHVAQDDEAPEPAPSNPVAKSIRSMKSNLSIKSTKSKARTSMDVHEHGTQPDVGSSDLPKASPVKATKTKKTPLADLDVNAPRQPKVPPLPFKVPYTATTDEDDKSSVATFAASDRYPSNGADRLSGSSIVRRFSLKTKRRSQAPSESAEALVDSQVDSDTASSLDATVDGMSVEEVSPKPSPVSDTFQQQPDPLPTETSDKAPPEVKDPANEKAAIETTGDQQKPTPAEGKSDHSLATPSEYDTANVEITDAESGTTTPKLTRSVKTAATSETDGTSHGSEQQPNPRTTLAPNLPEAASKVVMAYRTNEWAKHLSNADIPEVDDLKSSPQQASAVKKAERVAPVDVQALGQTSLTAEPEPLPSTMRPLANRVSVNTLFDSTVSNSTSNEPAAQLPQHPRHTVSNPILRSQSTSSPISAPSRTSLISNPEASRRPSLKARLSQSALPSHRGLRSSSTPLISSPLAETPIEEGVEASFKPRFAPMPDHLMSQRDSRVRARPQSTSLQARTSQPPPLARRSSSSSSLSASLSNIGEDDDIPLSRRKSLLQLQQGVPRQQQQPSDPKHQSYFDRLPAGNHHPNPHRPQPATYLEQSNPKLKRPSSTASFQSTDPVRNPSRLSTNHIRGHPLSNARPESPAILAWRASLAGDHAHANLQEDADLEDRRQEMIEDKQRIRSSVQHAAMVDKQRKKMVEREMRRGNLADAHKEAMRRMQGQVNQDLNRASSASTEKLFGQHRF</sequence>
<evidence type="ECO:0000256" key="3">
    <source>
        <dbReference type="ARBA" id="ARBA00022989"/>
    </source>
</evidence>
<dbReference type="GO" id="GO:0016020">
    <property type="term" value="C:membrane"/>
    <property type="evidence" value="ECO:0007669"/>
    <property type="project" value="UniProtKB-SubCell"/>
</dbReference>
<feature type="transmembrane region" description="Helical" evidence="6">
    <location>
        <begin position="259"/>
        <end position="280"/>
    </location>
</feature>
<evidence type="ECO:0000256" key="4">
    <source>
        <dbReference type="ARBA" id="ARBA00023136"/>
    </source>
</evidence>
<feature type="transmembrane region" description="Helical" evidence="6">
    <location>
        <begin position="182"/>
        <end position="201"/>
    </location>
</feature>
<evidence type="ECO:0000256" key="7">
    <source>
        <dbReference type="SAM" id="SignalP"/>
    </source>
</evidence>
<dbReference type="CDD" id="cd22249">
    <property type="entry name" value="UDM1_RNF168_RNF169-like"/>
    <property type="match status" value="1"/>
</dbReference>
<evidence type="ECO:0000256" key="2">
    <source>
        <dbReference type="ARBA" id="ARBA00022692"/>
    </source>
</evidence>
<name>A0AA43QSY5_9LECA</name>
<feature type="compositionally biased region" description="Low complexity" evidence="5">
    <location>
        <begin position="957"/>
        <end position="971"/>
    </location>
</feature>
<keyword evidence="4 6" id="KW-0472">Membrane</keyword>
<reference evidence="9" key="1">
    <citation type="journal article" date="2023" name="Genome Biol. Evol.">
        <title>First Whole Genome Sequence and Flow Cytometry Genome Size Data for the Lichen-Forming Fungus Ramalina farinacea (Ascomycota).</title>
        <authorList>
            <person name="Llewellyn T."/>
            <person name="Mian S."/>
            <person name="Hill R."/>
            <person name="Leitch I.J."/>
            <person name="Gaya E."/>
        </authorList>
    </citation>
    <scope>NUCLEOTIDE SEQUENCE</scope>
    <source>
        <strain evidence="9">LIQ254RAFAR</strain>
    </source>
</reference>
<evidence type="ECO:0000259" key="8">
    <source>
        <dbReference type="Pfam" id="PF13886"/>
    </source>
</evidence>
<feature type="compositionally biased region" description="Basic and acidic residues" evidence="5">
    <location>
        <begin position="640"/>
        <end position="657"/>
    </location>
</feature>
<feature type="domain" description="TM7S3/TM198-like" evidence="8">
    <location>
        <begin position="129"/>
        <end position="333"/>
    </location>
</feature>
<comment type="caution">
    <text evidence="9">The sequence shown here is derived from an EMBL/GenBank/DDBJ whole genome shotgun (WGS) entry which is preliminary data.</text>
</comment>
<dbReference type="Pfam" id="PF13886">
    <property type="entry name" value="TM7S3_TM198"/>
    <property type="match status" value="1"/>
</dbReference>
<feature type="region of interest" description="Disordered" evidence="5">
    <location>
        <begin position="387"/>
        <end position="408"/>
    </location>
</feature>
<dbReference type="PANTHER" id="PTHR39469">
    <property type="entry name" value="CHROMOSOME 1, WHOLE GENOME SHOTGUN SEQUENCE"/>
    <property type="match status" value="1"/>
</dbReference>
<feature type="compositionally biased region" description="Polar residues" evidence="5">
    <location>
        <begin position="822"/>
        <end position="832"/>
    </location>
</feature>
<gene>
    <name evidence="9" type="ORF">OHK93_002841</name>
</gene>
<accession>A0AA43QSY5</accession>
<comment type="subcellular location">
    <subcellularLocation>
        <location evidence="1">Membrane</location>
        <topology evidence="1">Multi-pass membrane protein</topology>
    </subcellularLocation>
</comment>
<feature type="compositionally biased region" description="Polar residues" evidence="5">
    <location>
        <begin position="941"/>
        <end position="951"/>
    </location>
</feature>